<dbReference type="InterPro" id="IPR036390">
    <property type="entry name" value="WH_DNA-bd_sf"/>
</dbReference>
<dbReference type="GO" id="GO:0006511">
    <property type="term" value="P:ubiquitin-dependent protein catabolic process"/>
    <property type="evidence" value="ECO:0007669"/>
    <property type="project" value="UniProtKB-ARBA"/>
</dbReference>
<dbReference type="InterPro" id="IPR040608">
    <property type="entry name" value="Snf8/Vps36"/>
</dbReference>
<gene>
    <name evidence="9" type="ORF">ACHAWO_009487</name>
</gene>
<keyword evidence="4" id="KW-0813">Transport</keyword>
<name>A0ABD3N3N3_9STRA</name>
<dbReference type="Gene3D" id="6.10.140.180">
    <property type="match status" value="1"/>
</dbReference>
<dbReference type="Proteomes" id="UP001530400">
    <property type="component" value="Unassembled WGS sequence"/>
</dbReference>
<evidence type="ECO:0000256" key="4">
    <source>
        <dbReference type="ARBA" id="ARBA00022448"/>
    </source>
</evidence>
<dbReference type="PANTHER" id="PTHR12806:SF0">
    <property type="entry name" value="VACUOLAR-SORTING PROTEIN SNF8"/>
    <property type="match status" value="1"/>
</dbReference>
<evidence type="ECO:0000256" key="2">
    <source>
        <dbReference type="ARBA" id="ARBA00004496"/>
    </source>
</evidence>
<evidence type="ECO:0000256" key="3">
    <source>
        <dbReference type="ARBA" id="ARBA00009834"/>
    </source>
</evidence>
<dbReference type="AlphaFoldDB" id="A0ABD3N3N3"/>
<dbReference type="GO" id="GO:0006886">
    <property type="term" value="P:intracellular protein transport"/>
    <property type="evidence" value="ECO:0007669"/>
    <property type="project" value="UniProtKB-ARBA"/>
</dbReference>
<evidence type="ECO:0000256" key="8">
    <source>
        <dbReference type="ARBA" id="ARBA00023136"/>
    </source>
</evidence>
<evidence type="ECO:0000313" key="9">
    <source>
        <dbReference type="EMBL" id="KAL3769661.1"/>
    </source>
</evidence>
<dbReference type="GO" id="GO:0072594">
    <property type="term" value="P:establishment of protein localization to organelle"/>
    <property type="evidence" value="ECO:0007669"/>
    <property type="project" value="UniProtKB-ARBA"/>
</dbReference>
<protein>
    <recommendedName>
        <fullName evidence="11">Vacuolar-sorting protein SNF8</fullName>
    </recommendedName>
</protein>
<dbReference type="FunFam" id="1.10.10.10:FF:000397">
    <property type="entry name" value="Vacuolar-sorting protein SNF8"/>
    <property type="match status" value="1"/>
</dbReference>
<dbReference type="InterPro" id="IPR036388">
    <property type="entry name" value="WH-like_DNA-bd_sf"/>
</dbReference>
<organism evidence="9 10">
    <name type="scientific">Cyclotella atomus</name>
    <dbReference type="NCBI Taxonomy" id="382360"/>
    <lineage>
        <taxon>Eukaryota</taxon>
        <taxon>Sar</taxon>
        <taxon>Stramenopiles</taxon>
        <taxon>Ochrophyta</taxon>
        <taxon>Bacillariophyta</taxon>
        <taxon>Coscinodiscophyceae</taxon>
        <taxon>Thalassiosirophycidae</taxon>
        <taxon>Stephanodiscales</taxon>
        <taxon>Stephanodiscaceae</taxon>
        <taxon>Cyclotella</taxon>
    </lineage>
</organism>
<comment type="caution">
    <text evidence="9">The sequence shown here is derived from an EMBL/GenBank/DDBJ whole genome shotgun (WGS) entry which is preliminary data.</text>
</comment>
<evidence type="ECO:0000256" key="6">
    <source>
        <dbReference type="ARBA" id="ARBA00022753"/>
    </source>
</evidence>
<dbReference type="Pfam" id="PF04157">
    <property type="entry name" value="EAP30"/>
    <property type="match status" value="1"/>
</dbReference>
<evidence type="ECO:0000313" key="10">
    <source>
        <dbReference type="Proteomes" id="UP001530400"/>
    </source>
</evidence>
<evidence type="ECO:0000256" key="1">
    <source>
        <dbReference type="ARBA" id="ARBA00004481"/>
    </source>
</evidence>
<keyword evidence="10" id="KW-1185">Reference proteome</keyword>
<sequence>MAHRRRGVGVGRSGAAVYTKKAEELKAVSLASAMETVEKLEIKLADFAKKHKHDIQHDPAFRSKFLECCAPLGVDPLSSEKGFWGSMLGMGEFYHELSVKVAEVCIASRSRNGGIIRVSEVKDILTTRGTKFKFADSKDKTSYSEEDIITAVKKLGKLGSGFRTIKVGKSQMIVSVPEELDDDHMQVMNTAEDNSLGEYGMVTVTLLRDTLEWDEERAKRALDLLLGKGMAWIDEHDGVKSYWFPRQVIYNIWRFQ</sequence>
<evidence type="ECO:0008006" key="11">
    <source>
        <dbReference type="Google" id="ProtNLM"/>
    </source>
</evidence>
<evidence type="ECO:0000256" key="5">
    <source>
        <dbReference type="ARBA" id="ARBA00022490"/>
    </source>
</evidence>
<dbReference type="InterPro" id="IPR016689">
    <property type="entry name" value="ESCRT-2_cplx_Snf8"/>
</dbReference>
<dbReference type="GO" id="GO:0010008">
    <property type="term" value="C:endosome membrane"/>
    <property type="evidence" value="ECO:0007669"/>
    <property type="project" value="UniProtKB-SubCell"/>
</dbReference>
<keyword evidence="6" id="KW-0967">Endosome</keyword>
<accession>A0ABD3N3N3</accession>
<dbReference type="EMBL" id="JALLPJ020001328">
    <property type="protein sequence ID" value="KAL3769661.1"/>
    <property type="molecule type" value="Genomic_DNA"/>
</dbReference>
<dbReference type="Gene3D" id="1.10.10.10">
    <property type="entry name" value="Winged helix-like DNA-binding domain superfamily/Winged helix DNA-binding domain"/>
    <property type="match status" value="2"/>
</dbReference>
<reference evidence="9 10" key="1">
    <citation type="submission" date="2024-10" db="EMBL/GenBank/DDBJ databases">
        <title>Updated reference genomes for cyclostephanoid diatoms.</title>
        <authorList>
            <person name="Roberts W.R."/>
            <person name="Alverson A.J."/>
        </authorList>
    </citation>
    <scope>NUCLEOTIDE SEQUENCE [LARGE SCALE GENOMIC DNA]</scope>
    <source>
        <strain evidence="9 10">AJA010-31</strain>
    </source>
</reference>
<evidence type="ECO:0000256" key="7">
    <source>
        <dbReference type="ARBA" id="ARBA00022927"/>
    </source>
</evidence>
<keyword evidence="7" id="KW-0653">Protein transport</keyword>
<dbReference type="SUPFAM" id="SSF46785">
    <property type="entry name" value="Winged helix' DNA-binding domain"/>
    <property type="match status" value="2"/>
</dbReference>
<dbReference type="PANTHER" id="PTHR12806">
    <property type="entry name" value="EAP30 SUBUNIT OF ELL COMPLEX"/>
    <property type="match status" value="1"/>
</dbReference>
<keyword evidence="8" id="KW-0472">Membrane</keyword>
<keyword evidence="5" id="KW-0963">Cytoplasm</keyword>
<proteinExistence type="inferred from homology"/>
<comment type="subcellular location">
    <subcellularLocation>
        <location evidence="2">Cytoplasm</location>
    </subcellularLocation>
    <subcellularLocation>
        <location evidence="1">Endosome membrane</location>
        <topology evidence="1">Peripheral membrane protein</topology>
    </subcellularLocation>
</comment>
<comment type="similarity">
    <text evidence="3">Belongs to the SNF8 family.</text>
</comment>
<dbReference type="GO" id="GO:0007034">
    <property type="term" value="P:vacuolar transport"/>
    <property type="evidence" value="ECO:0007669"/>
    <property type="project" value="UniProtKB-ARBA"/>
</dbReference>